<reference evidence="3" key="1">
    <citation type="submission" date="2016-11" db="EMBL/GenBank/DDBJ databases">
        <authorList>
            <person name="Varghese N."/>
            <person name="Submissions S."/>
        </authorList>
    </citation>
    <scope>NUCLEOTIDE SEQUENCE [LARGE SCALE GENOMIC DNA]</scope>
    <source>
        <strain evidence="3">DSM 15518</strain>
    </source>
</reference>
<dbReference type="InterPro" id="IPR029787">
    <property type="entry name" value="Nucleotide_cyclase"/>
</dbReference>
<dbReference type="PANTHER" id="PTHR45138">
    <property type="entry name" value="REGULATORY COMPONENTS OF SENSORY TRANSDUCTION SYSTEM"/>
    <property type="match status" value="1"/>
</dbReference>
<dbReference type="Gene3D" id="3.30.70.270">
    <property type="match status" value="1"/>
</dbReference>
<dbReference type="GO" id="GO:0043709">
    <property type="term" value="P:cell adhesion involved in single-species biofilm formation"/>
    <property type="evidence" value="ECO:0007669"/>
    <property type="project" value="TreeGrafter"/>
</dbReference>
<dbReference type="SMART" id="SM00267">
    <property type="entry name" value="GGDEF"/>
    <property type="match status" value="1"/>
</dbReference>
<evidence type="ECO:0000313" key="2">
    <source>
        <dbReference type="EMBL" id="SHJ97071.1"/>
    </source>
</evidence>
<dbReference type="InterPro" id="IPR050469">
    <property type="entry name" value="Diguanylate_Cyclase"/>
</dbReference>
<dbReference type="InterPro" id="IPR043128">
    <property type="entry name" value="Rev_trsase/Diguanyl_cyclase"/>
</dbReference>
<dbReference type="PANTHER" id="PTHR45138:SF9">
    <property type="entry name" value="DIGUANYLATE CYCLASE DGCM-RELATED"/>
    <property type="match status" value="1"/>
</dbReference>
<dbReference type="EMBL" id="FRAE01000024">
    <property type="protein sequence ID" value="SHJ97071.1"/>
    <property type="molecule type" value="Genomic_DNA"/>
</dbReference>
<dbReference type="Proteomes" id="UP000242497">
    <property type="component" value="Unassembled WGS sequence"/>
</dbReference>
<dbReference type="Gene3D" id="3.30.450.40">
    <property type="match status" value="1"/>
</dbReference>
<dbReference type="SUPFAM" id="SSF55073">
    <property type="entry name" value="Nucleotide cyclase"/>
    <property type="match status" value="1"/>
</dbReference>
<dbReference type="NCBIfam" id="TIGR00254">
    <property type="entry name" value="GGDEF"/>
    <property type="match status" value="1"/>
</dbReference>
<dbReference type="STRING" id="1123349.SAMN02744037_01308"/>
<organism evidence="2 3">
    <name type="scientific">Tepidibacter formicigenes DSM 15518</name>
    <dbReference type="NCBI Taxonomy" id="1123349"/>
    <lineage>
        <taxon>Bacteria</taxon>
        <taxon>Bacillati</taxon>
        <taxon>Bacillota</taxon>
        <taxon>Clostridia</taxon>
        <taxon>Peptostreptococcales</taxon>
        <taxon>Peptostreptococcaceae</taxon>
        <taxon>Tepidibacter</taxon>
    </lineage>
</organism>
<dbReference type="OrthoDB" id="9805474at2"/>
<gene>
    <name evidence="2" type="ORF">SAMN02744037_01308</name>
</gene>
<dbReference type="PROSITE" id="PS50887">
    <property type="entry name" value="GGDEF"/>
    <property type="match status" value="1"/>
</dbReference>
<dbReference type="InterPro" id="IPR000160">
    <property type="entry name" value="GGDEF_dom"/>
</dbReference>
<feature type="domain" description="GGDEF" evidence="1">
    <location>
        <begin position="230"/>
        <end position="363"/>
    </location>
</feature>
<dbReference type="GO" id="GO:0052621">
    <property type="term" value="F:diguanylate cyclase activity"/>
    <property type="evidence" value="ECO:0007669"/>
    <property type="project" value="TreeGrafter"/>
</dbReference>
<dbReference type="InterPro" id="IPR003018">
    <property type="entry name" value="GAF"/>
</dbReference>
<dbReference type="Pfam" id="PF00990">
    <property type="entry name" value="GGDEF"/>
    <property type="match status" value="1"/>
</dbReference>
<name>A0A1M6NMV5_9FIRM</name>
<dbReference type="InterPro" id="IPR029016">
    <property type="entry name" value="GAF-like_dom_sf"/>
</dbReference>
<dbReference type="Pfam" id="PF01590">
    <property type="entry name" value="GAF"/>
    <property type="match status" value="1"/>
</dbReference>
<evidence type="ECO:0000313" key="3">
    <source>
        <dbReference type="Proteomes" id="UP000242497"/>
    </source>
</evidence>
<dbReference type="GO" id="GO:1902201">
    <property type="term" value="P:negative regulation of bacterial-type flagellum-dependent cell motility"/>
    <property type="evidence" value="ECO:0007669"/>
    <property type="project" value="TreeGrafter"/>
</dbReference>
<sequence length="365" mass="42225">MLNKNNTNFNNIDIKEYTKLKLQNEDLKRKNLFLTKEIQEFKGINWILSQVIKTSGTLDSFEKLMKNITDILMGILGVDTCTIWIKEDGEDKYITYSRSIYKGNTYEVKENEDLPDFLLKIKETSYFDTKDKNTEFCKGENVKSILIAPLEDFRSNNRLGIIIAEHRTKDFFTKTTREFFNILAIQISIAAINSKLFEKINEITNKDTLTNCYNRSYFEKLMLNMNTNQKNYSLAVFDLDKFKKVNDMFGHEKGDEILIKISNLAIKLAKKHKGEAIRFGGDEFILILFKPLNETVEILDRFRKNVPKLEAIKKIGIDITVTIGIASYSETVTEMKNIFTAADMALVQGKERGEKNTIHIGYDKT</sequence>
<protein>
    <submittedName>
        <fullName evidence="2">Diguanylate cyclase (GGDEF) domain-containing protein</fullName>
    </submittedName>
</protein>
<dbReference type="GO" id="GO:0005886">
    <property type="term" value="C:plasma membrane"/>
    <property type="evidence" value="ECO:0007669"/>
    <property type="project" value="TreeGrafter"/>
</dbReference>
<dbReference type="CDD" id="cd01949">
    <property type="entry name" value="GGDEF"/>
    <property type="match status" value="1"/>
</dbReference>
<proteinExistence type="predicted"/>
<accession>A0A1M6NMV5</accession>
<dbReference type="AlphaFoldDB" id="A0A1M6NMV5"/>
<keyword evidence="3" id="KW-1185">Reference proteome</keyword>
<dbReference type="RefSeq" id="WP_072888387.1">
    <property type="nucleotide sequence ID" value="NZ_FRAE01000024.1"/>
</dbReference>
<evidence type="ECO:0000259" key="1">
    <source>
        <dbReference type="PROSITE" id="PS50887"/>
    </source>
</evidence>
<dbReference type="SUPFAM" id="SSF55781">
    <property type="entry name" value="GAF domain-like"/>
    <property type="match status" value="1"/>
</dbReference>